<dbReference type="Pfam" id="PF07690">
    <property type="entry name" value="MFS_1"/>
    <property type="match status" value="1"/>
</dbReference>
<feature type="transmembrane region" description="Helical" evidence="7">
    <location>
        <begin position="399"/>
        <end position="419"/>
    </location>
</feature>
<evidence type="ECO:0000313" key="9">
    <source>
        <dbReference type="EMBL" id="MCL6422692.1"/>
    </source>
</evidence>
<keyword evidence="3 7" id="KW-0812">Transmembrane</keyword>
<evidence type="ECO:0000256" key="7">
    <source>
        <dbReference type="SAM" id="Phobius"/>
    </source>
</evidence>
<evidence type="ECO:0000256" key="5">
    <source>
        <dbReference type="ARBA" id="ARBA00023136"/>
    </source>
</evidence>
<sequence length="585" mass="61009">MTSSQSAPAAATPVTGGGPGPAGAAIDRAPARSGYTGTRRLLCGMVLAVLTYWLFAGSMGTVAPAIMENINAGETTYVDATAMNLAVSITALFSGLFIVMFGGFADRFGRVKVTLIGIALGVVGSALLIFAAGSLALPLLLAGRAFQGLAAACIMPATMALVKTYWEGAARQAAVSWWSIGSWGGSGASALFGGFAVNYVGWRGIFIAYILISLVAFALIWGTPESRAEQTSRKGFDVLGLALFVVGTLGLMIVLLFGSRIGWTSVTTLALAAVAIVAFVAFIAWERRQSNPFIDLKLFSNTTFTGATISNFLLNATIGMLMVSQQLVQLAGFHADGSRYTAWEAGLLTIGYAVCIIAFIKVGEKLLQRYGARKPMIWGSLIVLVAAALLMATNVMLGTYLIFAIIAYCLFGIGLAFYATPSTDAALSNLPAAQAGSGSGIYKMASSLGGAIGAAVSLAVFTGVSQAQGQIVGGAILMEGRQDNLMLREGSMMAIGVNVLFLVLAILSIVMTVPKGGGSKDLHRVAASASPSPQPAPDEERSALLAEFAALPTEDLRALRKQAMLRELGDLDEKVLHELIQERRG</sequence>
<feature type="transmembrane region" description="Helical" evidence="7">
    <location>
        <begin position="145"/>
        <end position="162"/>
    </location>
</feature>
<feature type="compositionally biased region" description="Low complexity" evidence="6">
    <location>
        <begin position="1"/>
        <end position="14"/>
    </location>
</feature>
<protein>
    <submittedName>
        <fullName evidence="9">MFS transporter</fullName>
    </submittedName>
</protein>
<feature type="transmembrane region" description="Helical" evidence="7">
    <location>
        <begin position="492"/>
        <end position="514"/>
    </location>
</feature>
<reference evidence="9" key="1">
    <citation type="submission" date="2022-02" db="EMBL/GenBank/DDBJ databases">
        <authorList>
            <person name="Lee M."/>
            <person name="Kim S.-J."/>
            <person name="Jung M.-Y."/>
        </authorList>
    </citation>
    <scope>NUCLEOTIDE SEQUENCE</scope>
    <source>
        <strain evidence="9">JHP9</strain>
    </source>
</reference>
<feature type="transmembrane region" description="Helical" evidence="7">
    <location>
        <begin position="342"/>
        <end position="363"/>
    </location>
</feature>
<feature type="transmembrane region" description="Helical" evidence="7">
    <location>
        <begin position="174"/>
        <end position="196"/>
    </location>
</feature>
<dbReference type="InterPro" id="IPR036259">
    <property type="entry name" value="MFS_trans_sf"/>
</dbReference>
<keyword evidence="5 7" id="KW-0472">Membrane</keyword>
<feature type="transmembrane region" description="Helical" evidence="7">
    <location>
        <begin position="202"/>
        <end position="223"/>
    </location>
</feature>
<evidence type="ECO:0000313" key="10">
    <source>
        <dbReference type="Proteomes" id="UP001203761"/>
    </source>
</evidence>
<feature type="transmembrane region" description="Helical" evidence="7">
    <location>
        <begin position="41"/>
        <end position="62"/>
    </location>
</feature>
<feature type="region of interest" description="Disordered" evidence="6">
    <location>
        <begin position="1"/>
        <end position="25"/>
    </location>
</feature>
<keyword evidence="2" id="KW-0813">Transport</keyword>
<name>A0ABT0QYG3_9MICO</name>
<dbReference type="Proteomes" id="UP001203761">
    <property type="component" value="Unassembled WGS sequence"/>
</dbReference>
<proteinExistence type="predicted"/>
<dbReference type="EMBL" id="JAKNCJ010000002">
    <property type="protein sequence ID" value="MCL6422692.1"/>
    <property type="molecule type" value="Genomic_DNA"/>
</dbReference>
<comment type="subcellular location">
    <subcellularLocation>
        <location evidence="1">Cell membrane</location>
        <topology evidence="1">Multi-pass membrane protein</topology>
    </subcellularLocation>
</comment>
<dbReference type="PANTHER" id="PTHR42718:SF9">
    <property type="entry name" value="MAJOR FACILITATOR SUPERFAMILY MULTIDRUG TRANSPORTER MFSC"/>
    <property type="match status" value="1"/>
</dbReference>
<evidence type="ECO:0000259" key="8">
    <source>
        <dbReference type="PROSITE" id="PS50850"/>
    </source>
</evidence>
<keyword evidence="10" id="KW-1185">Reference proteome</keyword>
<feature type="transmembrane region" description="Helical" evidence="7">
    <location>
        <begin position="235"/>
        <end position="257"/>
    </location>
</feature>
<feature type="transmembrane region" description="Helical" evidence="7">
    <location>
        <begin position="298"/>
        <end position="322"/>
    </location>
</feature>
<accession>A0ABT0QYG3</accession>
<dbReference type="PANTHER" id="PTHR42718">
    <property type="entry name" value="MAJOR FACILITATOR SUPERFAMILY MULTIDRUG TRANSPORTER MFSC"/>
    <property type="match status" value="1"/>
</dbReference>
<dbReference type="CDD" id="cd17321">
    <property type="entry name" value="MFS_MMR_MDR_like"/>
    <property type="match status" value="1"/>
</dbReference>
<dbReference type="InterPro" id="IPR011701">
    <property type="entry name" value="MFS"/>
</dbReference>
<evidence type="ECO:0000256" key="1">
    <source>
        <dbReference type="ARBA" id="ARBA00004651"/>
    </source>
</evidence>
<dbReference type="SUPFAM" id="SSF103473">
    <property type="entry name" value="MFS general substrate transporter"/>
    <property type="match status" value="1"/>
</dbReference>
<comment type="caution">
    <text evidence="9">The sequence shown here is derived from an EMBL/GenBank/DDBJ whole genome shotgun (WGS) entry which is preliminary data.</text>
</comment>
<evidence type="ECO:0000256" key="2">
    <source>
        <dbReference type="ARBA" id="ARBA00022448"/>
    </source>
</evidence>
<feature type="transmembrane region" description="Helical" evidence="7">
    <location>
        <begin position="113"/>
        <end position="139"/>
    </location>
</feature>
<feature type="domain" description="Major facilitator superfamily (MFS) profile" evidence="8">
    <location>
        <begin position="41"/>
        <end position="517"/>
    </location>
</feature>
<dbReference type="PROSITE" id="PS50850">
    <property type="entry name" value="MFS"/>
    <property type="match status" value="1"/>
</dbReference>
<feature type="transmembrane region" description="Helical" evidence="7">
    <location>
        <begin position="263"/>
        <end position="286"/>
    </location>
</feature>
<dbReference type="RefSeq" id="WP_249736812.1">
    <property type="nucleotide sequence ID" value="NZ_JAKNCJ010000002.1"/>
</dbReference>
<evidence type="ECO:0000256" key="4">
    <source>
        <dbReference type="ARBA" id="ARBA00022989"/>
    </source>
</evidence>
<organism evidence="9 10">
    <name type="scientific">Brachybacterium equifaecis</name>
    <dbReference type="NCBI Taxonomy" id="2910770"/>
    <lineage>
        <taxon>Bacteria</taxon>
        <taxon>Bacillati</taxon>
        <taxon>Actinomycetota</taxon>
        <taxon>Actinomycetes</taxon>
        <taxon>Micrococcales</taxon>
        <taxon>Dermabacteraceae</taxon>
        <taxon>Brachybacterium</taxon>
    </lineage>
</organism>
<feature type="transmembrane region" description="Helical" evidence="7">
    <location>
        <begin position="82"/>
        <end position="101"/>
    </location>
</feature>
<dbReference type="Gene3D" id="1.20.1250.20">
    <property type="entry name" value="MFS general substrate transporter like domains"/>
    <property type="match status" value="2"/>
</dbReference>
<feature type="transmembrane region" description="Helical" evidence="7">
    <location>
        <begin position="375"/>
        <end position="393"/>
    </location>
</feature>
<dbReference type="InterPro" id="IPR020846">
    <property type="entry name" value="MFS_dom"/>
</dbReference>
<keyword evidence="4 7" id="KW-1133">Transmembrane helix</keyword>
<evidence type="ECO:0000256" key="3">
    <source>
        <dbReference type="ARBA" id="ARBA00022692"/>
    </source>
</evidence>
<gene>
    <name evidence="9" type="ORF">Bequi_04700</name>
</gene>
<evidence type="ECO:0000256" key="6">
    <source>
        <dbReference type="SAM" id="MobiDB-lite"/>
    </source>
</evidence>
<feature type="transmembrane region" description="Helical" evidence="7">
    <location>
        <begin position="440"/>
        <end position="461"/>
    </location>
</feature>